<reference evidence="1 2" key="1">
    <citation type="submission" date="2023-09" db="EMBL/GenBank/DDBJ databases">
        <authorList>
            <person name="Wang M."/>
        </authorList>
    </citation>
    <scope>NUCLEOTIDE SEQUENCE [LARGE SCALE GENOMIC DNA]</scope>
    <source>
        <strain evidence="1">GT-2023</strain>
        <tissue evidence="1">Liver</tissue>
    </source>
</reference>
<feature type="non-terminal residue" evidence="1">
    <location>
        <position position="1"/>
    </location>
</feature>
<gene>
    <name evidence="1" type="ORF">QQF64_024149</name>
</gene>
<name>A0ABR3NLB1_9TELE</name>
<accession>A0ABR3NLB1</accession>
<organism evidence="1 2">
    <name type="scientific">Cirrhinus molitorella</name>
    <name type="common">mud carp</name>
    <dbReference type="NCBI Taxonomy" id="172907"/>
    <lineage>
        <taxon>Eukaryota</taxon>
        <taxon>Metazoa</taxon>
        <taxon>Chordata</taxon>
        <taxon>Craniata</taxon>
        <taxon>Vertebrata</taxon>
        <taxon>Euteleostomi</taxon>
        <taxon>Actinopterygii</taxon>
        <taxon>Neopterygii</taxon>
        <taxon>Teleostei</taxon>
        <taxon>Ostariophysi</taxon>
        <taxon>Cypriniformes</taxon>
        <taxon>Cyprinidae</taxon>
        <taxon>Labeoninae</taxon>
        <taxon>Labeonini</taxon>
        <taxon>Cirrhinus</taxon>
    </lineage>
</organism>
<evidence type="ECO:0000313" key="1">
    <source>
        <dbReference type="EMBL" id="KAL1277476.1"/>
    </source>
</evidence>
<dbReference type="InterPro" id="IPR027417">
    <property type="entry name" value="P-loop_NTPase"/>
</dbReference>
<dbReference type="EMBL" id="JAYMGO010000003">
    <property type="protein sequence ID" value="KAL1277476.1"/>
    <property type="molecule type" value="Genomic_DNA"/>
</dbReference>
<keyword evidence="2" id="KW-1185">Reference proteome</keyword>
<proteinExistence type="predicted"/>
<evidence type="ECO:0008006" key="3">
    <source>
        <dbReference type="Google" id="ProtNLM"/>
    </source>
</evidence>
<comment type="caution">
    <text evidence="1">The sequence shown here is derived from an EMBL/GenBank/DDBJ whole genome shotgun (WGS) entry which is preliminary data.</text>
</comment>
<dbReference type="SUPFAM" id="SSF52540">
    <property type="entry name" value="P-loop containing nucleoside triphosphate hydrolases"/>
    <property type="match status" value="1"/>
</dbReference>
<protein>
    <recommendedName>
        <fullName evidence="3">G protein alpha subunit</fullName>
    </recommendedName>
</protein>
<dbReference type="Proteomes" id="UP001558613">
    <property type="component" value="Unassembled WGS sequence"/>
</dbReference>
<sequence>NSLHESLEYFRSTCNSASFRGASLVLFMNKIDLFGEKILYSGRHLRLYQPDFK</sequence>
<evidence type="ECO:0000313" key="2">
    <source>
        <dbReference type="Proteomes" id="UP001558613"/>
    </source>
</evidence>
<feature type="non-terminal residue" evidence="1">
    <location>
        <position position="53"/>
    </location>
</feature>
<dbReference type="Gene3D" id="3.40.50.300">
    <property type="entry name" value="P-loop containing nucleotide triphosphate hydrolases"/>
    <property type="match status" value="1"/>
</dbReference>